<dbReference type="InterPro" id="IPR029151">
    <property type="entry name" value="Sensor-like_sf"/>
</dbReference>
<dbReference type="SUPFAM" id="SSF103190">
    <property type="entry name" value="Sensory domain-like"/>
    <property type="match status" value="1"/>
</dbReference>
<feature type="domain" description="PAS" evidence="16">
    <location>
        <begin position="632"/>
        <end position="676"/>
    </location>
</feature>
<evidence type="ECO:0000256" key="4">
    <source>
        <dbReference type="ARBA" id="ARBA00022475"/>
    </source>
</evidence>
<evidence type="ECO:0000256" key="12">
    <source>
        <dbReference type="ARBA" id="ARBA00023012"/>
    </source>
</evidence>
<organism evidence="19 20">
    <name type="scientific">Pelotalea chapellei</name>
    <dbReference type="NCBI Taxonomy" id="44671"/>
    <lineage>
        <taxon>Bacteria</taxon>
        <taxon>Pseudomonadati</taxon>
        <taxon>Thermodesulfobacteriota</taxon>
        <taxon>Desulfuromonadia</taxon>
        <taxon>Geobacterales</taxon>
        <taxon>Geobacteraceae</taxon>
        <taxon>Pelotalea</taxon>
    </lineage>
</organism>
<evidence type="ECO:0000259" key="16">
    <source>
        <dbReference type="PROSITE" id="PS50112"/>
    </source>
</evidence>
<evidence type="ECO:0000259" key="15">
    <source>
        <dbReference type="PROSITE" id="PS50109"/>
    </source>
</evidence>
<dbReference type="InterPro" id="IPR036890">
    <property type="entry name" value="HATPase_C_sf"/>
</dbReference>
<dbReference type="InterPro" id="IPR013656">
    <property type="entry name" value="PAS_4"/>
</dbReference>
<evidence type="ECO:0000256" key="9">
    <source>
        <dbReference type="ARBA" id="ARBA00022777"/>
    </source>
</evidence>
<evidence type="ECO:0000256" key="7">
    <source>
        <dbReference type="ARBA" id="ARBA00022692"/>
    </source>
</evidence>
<dbReference type="CDD" id="cd06225">
    <property type="entry name" value="HAMP"/>
    <property type="match status" value="1"/>
</dbReference>
<dbReference type="SMART" id="SM00304">
    <property type="entry name" value="HAMP"/>
    <property type="match status" value="1"/>
</dbReference>
<dbReference type="PANTHER" id="PTHR43065:SF50">
    <property type="entry name" value="HISTIDINE KINASE"/>
    <property type="match status" value="1"/>
</dbReference>
<gene>
    <name evidence="19" type="ORF">KJB30_03910</name>
</gene>
<dbReference type="Gene3D" id="6.10.340.10">
    <property type="match status" value="1"/>
</dbReference>
<evidence type="ECO:0000256" key="3">
    <source>
        <dbReference type="ARBA" id="ARBA00012438"/>
    </source>
</evidence>
<comment type="subcellular location">
    <subcellularLocation>
        <location evidence="2">Cell membrane</location>
        <topology evidence="2">Multi-pass membrane protein</topology>
    </subcellularLocation>
</comment>
<dbReference type="Gene3D" id="3.30.450.20">
    <property type="entry name" value="PAS domain"/>
    <property type="match status" value="5"/>
</dbReference>
<keyword evidence="10" id="KW-0067">ATP-binding</keyword>
<evidence type="ECO:0000256" key="8">
    <source>
        <dbReference type="ARBA" id="ARBA00022741"/>
    </source>
</evidence>
<evidence type="ECO:0000259" key="17">
    <source>
        <dbReference type="PROSITE" id="PS50113"/>
    </source>
</evidence>
<feature type="transmembrane region" description="Helical" evidence="14">
    <location>
        <begin position="286"/>
        <end position="309"/>
    </location>
</feature>
<feature type="transmembrane region" description="Helical" evidence="14">
    <location>
        <begin position="15"/>
        <end position="38"/>
    </location>
</feature>
<dbReference type="CDD" id="cd12914">
    <property type="entry name" value="PDC1_DGC_like"/>
    <property type="match status" value="1"/>
</dbReference>
<dbReference type="InterPro" id="IPR003660">
    <property type="entry name" value="HAMP_dom"/>
</dbReference>
<dbReference type="EC" id="2.7.13.3" evidence="3"/>
<keyword evidence="12" id="KW-0902">Two-component regulatory system</keyword>
<dbReference type="Pfam" id="PF08448">
    <property type="entry name" value="PAS_4"/>
    <property type="match status" value="1"/>
</dbReference>
<keyword evidence="11 14" id="KW-1133">Transmembrane helix</keyword>
<dbReference type="PANTHER" id="PTHR43065">
    <property type="entry name" value="SENSOR HISTIDINE KINASE"/>
    <property type="match status" value="1"/>
</dbReference>
<dbReference type="PROSITE" id="PS50885">
    <property type="entry name" value="HAMP"/>
    <property type="match status" value="1"/>
</dbReference>
<dbReference type="InterPro" id="IPR001610">
    <property type="entry name" value="PAC"/>
</dbReference>
<evidence type="ECO:0000256" key="10">
    <source>
        <dbReference type="ARBA" id="ARBA00022840"/>
    </source>
</evidence>
<dbReference type="SMART" id="SM00086">
    <property type="entry name" value="PAC"/>
    <property type="match status" value="3"/>
</dbReference>
<dbReference type="Pfam" id="PF02518">
    <property type="entry name" value="HATPase_c"/>
    <property type="match status" value="1"/>
</dbReference>
<dbReference type="InterPro" id="IPR003661">
    <property type="entry name" value="HisK_dim/P_dom"/>
</dbReference>
<keyword evidence="4" id="KW-1003">Cell membrane</keyword>
<dbReference type="RefSeq" id="WP_214296633.1">
    <property type="nucleotide sequence ID" value="NZ_JAHDYS010000003.1"/>
</dbReference>
<dbReference type="PRINTS" id="PR00344">
    <property type="entry name" value="BCTRLSENSOR"/>
</dbReference>
<dbReference type="InterPro" id="IPR035965">
    <property type="entry name" value="PAS-like_dom_sf"/>
</dbReference>
<dbReference type="Gene3D" id="1.10.287.130">
    <property type="match status" value="1"/>
</dbReference>
<feature type="domain" description="PAC" evidence="17">
    <location>
        <begin position="583"/>
        <end position="635"/>
    </location>
</feature>
<feature type="domain" description="PAC" evidence="17">
    <location>
        <begin position="457"/>
        <end position="509"/>
    </location>
</feature>
<feature type="domain" description="PAS" evidence="16">
    <location>
        <begin position="368"/>
        <end position="412"/>
    </location>
</feature>
<dbReference type="CDD" id="cd00082">
    <property type="entry name" value="HisKA"/>
    <property type="match status" value="1"/>
</dbReference>
<dbReference type="InterPro" id="IPR005467">
    <property type="entry name" value="His_kinase_dom"/>
</dbReference>
<comment type="catalytic activity">
    <reaction evidence="1">
        <text>ATP + protein L-histidine = ADP + protein N-phospho-L-histidine.</text>
        <dbReference type="EC" id="2.7.13.3"/>
    </reaction>
</comment>
<evidence type="ECO:0000313" key="19">
    <source>
        <dbReference type="EMBL" id="MBT1070918.1"/>
    </source>
</evidence>
<keyword evidence="6" id="KW-0808">Transferase</keyword>
<evidence type="ECO:0000313" key="20">
    <source>
        <dbReference type="Proteomes" id="UP000784128"/>
    </source>
</evidence>
<dbReference type="InterPro" id="IPR000700">
    <property type="entry name" value="PAS-assoc_C"/>
</dbReference>
<dbReference type="SMART" id="SM00091">
    <property type="entry name" value="PAS"/>
    <property type="match status" value="4"/>
</dbReference>
<feature type="domain" description="Histidine kinase" evidence="15">
    <location>
        <begin position="918"/>
        <end position="1162"/>
    </location>
</feature>
<dbReference type="InterPro" id="IPR000014">
    <property type="entry name" value="PAS"/>
</dbReference>
<feature type="domain" description="HAMP" evidence="18">
    <location>
        <begin position="310"/>
        <end position="363"/>
    </location>
</feature>
<protein>
    <recommendedName>
        <fullName evidence="3">histidine kinase</fullName>
        <ecNumber evidence="3">2.7.13.3</ecNumber>
    </recommendedName>
</protein>
<dbReference type="SUPFAM" id="SSF55874">
    <property type="entry name" value="ATPase domain of HSP90 chaperone/DNA topoisomerase II/histidine kinase"/>
    <property type="match status" value="1"/>
</dbReference>
<dbReference type="SUPFAM" id="SSF55785">
    <property type="entry name" value="PYP-like sensor domain (PAS domain)"/>
    <property type="match status" value="4"/>
</dbReference>
<dbReference type="SUPFAM" id="SSF47384">
    <property type="entry name" value="Homodimeric domain of signal transducing histidine kinase"/>
    <property type="match status" value="1"/>
</dbReference>
<accession>A0ABS5U5G9</accession>
<reference evidence="19 20" key="1">
    <citation type="submission" date="2021-05" db="EMBL/GenBank/DDBJ databases">
        <title>The draft genome of Geobacter chapellei DSM 13688.</title>
        <authorList>
            <person name="Xu Z."/>
            <person name="Masuda Y."/>
            <person name="Itoh H."/>
            <person name="Senoo K."/>
        </authorList>
    </citation>
    <scope>NUCLEOTIDE SEQUENCE [LARGE SCALE GENOMIC DNA]</scope>
    <source>
        <strain evidence="19 20">DSM 13688</strain>
    </source>
</reference>
<keyword evidence="7 14" id="KW-0812">Transmembrane</keyword>
<dbReference type="PROSITE" id="PS50113">
    <property type="entry name" value="PAC"/>
    <property type="match status" value="3"/>
</dbReference>
<evidence type="ECO:0000256" key="11">
    <source>
        <dbReference type="ARBA" id="ARBA00022989"/>
    </source>
</evidence>
<evidence type="ECO:0000256" key="2">
    <source>
        <dbReference type="ARBA" id="ARBA00004651"/>
    </source>
</evidence>
<evidence type="ECO:0000256" key="14">
    <source>
        <dbReference type="SAM" id="Phobius"/>
    </source>
</evidence>
<dbReference type="SMART" id="SM00387">
    <property type="entry name" value="HATPase_c"/>
    <property type="match status" value="1"/>
</dbReference>
<dbReference type="Pfam" id="PF13426">
    <property type="entry name" value="PAS_9"/>
    <property type="match status" value="2"/>
</dbReference>
<dbReference type="SMART" id="SM00388">
    <property type="entry name" value="HisKA"/>
    <property type="match status" value="1"/>
</dbReference>
<dbReference type="Gene3D" id="3.30.565.10">
    <property type="entry name" value="Histidine kinase-like ATPase, C-terminal domain"/>
    <property type="match status" value="1"/>
</dbReference>
<dbReference type="NCBIfam" id="TIGR00229">
    <property type="entry name" value="sensory_box"/>
    <property type="match status" value="3"/>
</dbReference>
<evidence type="ECO:0000256" key="6">
    <source>
        <dbReference type="ARBA" id="ARBA00022679"/>
    </source>
</evidence>
<dbReference type="Proteomes" id="UP000784128">
    <property type="component" value="Unassembled WGS sequence"/>
</dbReference>
<dbReference type="PROSITE" id="PS50109">
    <property type="entry name" value="HIS_KIN"/>
    <property type="match status" value="1"/>
</dbReference>
<feature type="domain" description="PAC" evidence="17">
    <location>
        <begin position="703"/>
        <end position="757"/>
    </location>
</feature>
<evidence type="ECO:0000259" key="18">
    <source>
        <dbReference type="PROSITE" id="PS50885"/>
    </source>
</evidence>
<dbReference type="PROSITE" id="PS50112">
    <property type="entry name" value="PAS"/>
    <property type="match status" value="3"/>
</dbReference>
<sequence length="1175" mass="131643">MKKSPVRQISIKAKVSLTVLATVAILIFILSGSLFFYFRSLLKESILLQQYRFVTELATHLDGNIKLAEEQLRLAAASINSKNIKNQQELNNILIQKNALRYIFDAGFLVIGTDGRVLTESVDNPKLVGQDLGYRDYVKECLRTGKTLMSQPIRPKTRPQKPMIAMVTPIHDDAGGIIGLFAGYFALGHDNFLTELSSSSLEKGYLYILDSRIIVMHDDPSRVMEVVAKGQNHGIDLVEKGFEGSLEIVNSKGINLLSSFKRVGNTRWILAGNTPADVAFSPLKRLAYISVVLTLIGIFVSMILVWYVIHRLTRPIQYLTNHLNQTVHDNTAWTPIELVTGDELEHLAQAYNSMMQQVHEAQRDLIREKDFYNGIIENAAAPMFVLAPDHTIISWNNAMAKLTGLNSSQMKGTKNQWIPFYSQMRPVLADLMIDNTVEKVAELYTRFESSPLVQGAVRVEGWFEAIGGKRRYLFFEAAKVFNSDNELVAVVETLEDITERKLAQEAISTQNQFLQEIMDAIPSPVFYKDTLGVYIGCNKAFLEFFGKSSTELLGRTIFEITSPEYAADSTVRDKAILESGKNLSYETTLVRADGATRTVFMTKAPFSTIDGGPGGIVGAFVDLTEQYRMDEQVRKMSQTMEQSPVSIVITGLDGTIEYVNPRFCQTTGYSQEEAIGLNPRVLKSGSMAHEEYVNLWNTISSGNEWRGDLHNKRKDGTLYWEYASISPILDKVGKVTGYLAVKEDITARKAVESELANSRKALEAQHHELGQLFELVAMGKREWEETLDHLRDIVILTDAEHHIRRCNKLLADISERHVNELVGEDWRKVIAENGFAFVKLDSSDGEVVHQPSGRSYDVCIYPITDNERITGHVVSLNDTTDLRAATQELEKAYLELKEAQLQVFQQEKMASIGQLAAGVAHEINNPMGFISSNLATLHKYLDRVVEYIGFIDQMLASCSDCNAAEQLQQTRKRLKVDYIMGDAHQLIAESQDGAGRVRRIVQDLKSFSRVDQAECALINMNEALEITINIAWNEIKYVADLQREFGELPQIKCYPQQLNQVFLNLLINAAHAMEDTHGTITVRTWSEDQNVFVSVADTGKGIPEEILQRIFEPFFTTKVVGKGTGLGLSISYDIIKKHNGEITVKSQVGVGSTFTVMLPMDGPPMEKALKRPSLP</sequence>
<keyword evidence="9" id="KW-0418">Kinase</keyword>
<proteinExistence type="predicted"/>
<evidence type="ECO:0000256" key="13">
    <source>
        <dbReference type="ARBA" id="ARBA00023136"/>
    </source>
</evidence>
<keyword evidence="8" id="KW-0547">Nucleotide-binding</keyword>
<dbReference type="Pfam" id="PF02743">
    <property type="entry name" value="dCache_1"/>
    <property type="match status" value="1"/>
</dbReference>
<dbReference type="InterPro" id="IPR004358">
    <property type="entry name" value="Sig_transdc_His_kin-like_C"/>
</dbReference>
<name>A0ABS5U5G9_9BACT</name>
<comment type="caution">
    <text evidence="19">The sequence shown here is derived from an EMBL/GenBank/DDBJ whole genome shotgun (WGS) entry which is preliminary data.</text>
</comment>
<evidence type="ECO:0000256" key="5">
    <source>
        <dbReference type="ARBA" id="ARBA00022553"/>
    </source>
</evidence>
<dbReference type="InterPro" id="IPR036097">
    <property type="entry name" value="HisK_dim/P_sf"/>
</dbReference>
<feature type="domain" description="PAS" evidence="16">
    <location>
        <begin position="510"/>
        <end position="564"/>
    </location>
</feature>
<dbReference type="InterPro" id="IPR003594">
    <property type="entry name" value="HATPase_dom"/>
</dbReference>
<dbReference type="CDD" id="cd00130">
    <property type="entry name" value="PAS"/>
    <property type="match status" value="3"/>
</dbReference>
<dbReference type="InterPro" id="IPR033479">
    <property type="entry name" value="dCache_1"/>
</dbReference>
<keyword evidence="13 14" id="KW-0472">Membrane</keyword>
<dbReference type="EMBL" id="JAHDYS010000003">
    <property type="protein sequence ID" value="MBT1070918.1"/>
    <property type="molecule type" value="Genomic_DNA"/>
</dbReference>
<evidence type="ECO:0000256" key="1">
    <source>
        <dbReference type="ARBA" id="ARBA00000085"/>
    </source>
</evidence>
<keyword evidence="5" id="KW-0597">Phosphoprotein</keyword>
<keyword evidence="20" id="KW-1185">Reference proteome</keyword>